<name>A0A8C9GH12_9PRIM</name>
<dbReference type="PROSITE" id="PS51184">
    <property type="entry name" value="JMJC"/>
    <property type="match status" value="1"/>
</dbReference>
<dbReference type="Proteomes" id="UP000694416">
    <property type="component" value="Unplaced"/>
</dbReference>
<reference evidence="2" key="1">
    <citation type="submission" date="2025-08" db="UniProtKB">
        <authorList>
            <consortium name="Ensembl"/>
        </authorList>
    </citation>
    <scope>IDENTIFICATION</scope>
</reference>
<dbReference type="PANTHER" id="PTHR12461">
    <property type="entry name" value="HYPOXIA-INDUCIBLE FACTOR 1 ALPHA INHIBITOR-RELATED"/>
    <property type="match status" value="1"/>
</dbReference>
<protein>
    <recommendedName>
        <fullName evidence="1">JmjC domain-containing protein</fullName>
    </recommendedName>
</protein>
<dbReference type="InterPro" id="IPR003347">
    <property type="entry name" value="JmjC_dom"/>
</dbReference>
<sequence length="511" mass="61283">MKNVEEDSFTSYCRLMNSFVQKIDEDEVETAKLYKKLIKKYNIKKIKKISISSGTKSYSLYNNRFFDYYYKEQKPIIITKLKHKIGKCIKVFDNKNIIEHVGDTKVSIHVSNSKYLNNINKNFKYTLSSLTNFIQLIEKEDEKKKKKFTVNYNKNKKKIYITLKDNDIKPVQVKTHKNGTLKKTRSTQTNEKLLPLTSDKIGKAEKERENFDDDNKDHPKIANTDDICHYYYYRSLGTNQFKDVSDIKKMNSFIKNNFFLPIEIYPPYNKFDFFSSVLRIGQTNIFIWLHYDIPDNFLIQIKGRKIVLLIPPKYITYFNILSSSSPYNLFQILKNKKLNKREQMIKKIIKKYAYVADLYEGDILFIPSLWLHYIYNMPAHTYIKKKYKSYYHYLHIVKQNKTTSSNFHVSKKEYEKKLCIKKQKNMTTNAYKKYNLNNFYISKNFINIGQKKKKKKKKNSTHIILSDLNFQQMRIFLMTNYSPFKKIKHINKQQLTSQKKKKKKKNFTTYF</sequence>
<proteinExistence type="predicted"/>
<keyword evidence="3" id="KW-1185">Reference proteome</keyword>
<dbReference type="InterPro" id="IPR041667">
    <property type="entry name" value="Cupin_8"/>
</dbReference>
<accession>A0A8C9GH12</accession>
<dbReference type="PANTHER" id="PTHR12461:SF105">
    <property type="entry name" value="HYPOXIA-INDUCIBLE FACTOR 1-ALPHA INHIBITOR"/>
    <property type="match status" value="1"/>
</dbReference>
<reference evidence="2" key="2">
    <citation type="submission" date="2025-09" db="UniProtKB">
        <authorList>
            <consortium name="Ensembl"/>
        </authorList>
    </citation>
    <scope>IDENTIFICATION</scope>
</reference>
<evidence type="ECO:0000313" key="2">
    <source>
        <dbReference type="Ensembl" id="ENSPTEP00000004112.1"/>
    </source>
</evidence>
<evidence type="ECO:0000313" key="3">
    <source>
        <dbReference type="Proteomes" id="UP000694416"/>
    </source>
</evidence>
<feature type="domain" description="JmjC" evidence="1">
    <location>
        <begin position="249"/>
        <end position="418"/>
    </location>
</feature>
<organism evidence="2 3">
    <name type="scientific">Piliocolobus tephrosceles</name>
    <name type="common">Ugandan red Colobus</name>
    <dbReference type="NCBI Taxonomy" id="591936"/>
    <lineage>
        <taxon>Eukaryota</taxon>
        <taxon>Metazoa</taxon>
        <taxon>Chordata</taxon>
        <taxon>Craniata</taxon>
        <taxon>Vertebrata</taxon>
        <taxon>Euteleostomi</taxon>
        <taxon>Mammalia</taxon>
        <taxon>Eutheria</taxon>
        <taxon>Euarchontoglires</taxon>
        <taxon>Primates</taxon>
        <taxon>Haplorrhini</taxon>
        <taxon>Catarrhini</taxon>
        <taxon>Cercopithecidae</taxon>
        <taxon>Colobinae</taxon>
        <taxon>Piliocolobus</taxon>
    </lineage>
</organism>
<dbReference type="SUPFAM" id="SSF51197">
    <property type="entry name" value="Clavaminate synthase-like"/>
    <property type="match status" value="1"/>
</dbReference>
<dbReference type="Gene3D" id="2.60.120.650">
    <property type="entry name" value="Cupin"/>
    <property type="match status" value="1"/>
</dbReference>
<dbReference type="Ensembl" id="ENSPTET00000006423.1">
    <property type="protein sequence ID" value="ENSPTEP00000004112.1"/>
    <property type="gene ID" value="ENSPTEG00000004841.1"/>
</dbReference>
<evidence type="ECO:0000259" key="1">
    <source>
        <dbReference type="PROSITE" id="PS51184"/>
    </source>
</evidence>
<dbReference type="Pfam" id="PF13621">
    <property type="entry name" value="Cupin_8"/>
    <property type="match status" value="1"/>
</dbReference>
<dbReference type="AlphaFoldDB" id="A0A8C9GH12"/>